<keyword evidence="2 4" id="KW-0479">Metal-binding</keyword>
<dbReference type="RefSeq" id="WP_136549531.1">
    <property type="nucleotide sequence ID" value="NZ_CP031093.1"/>
</dbReference>
<reference evidence="6 7" key="1">
    <citation type="submission" date="2018-07" db="EMBL/GenBank/DDBJ databases">
        <title>Marsedoiliclastica nanhaica gen. nov. sp. nov., a novel marine hydrocarbonoclastic bacterium isolated from an in-situ enriched hydrocarbon-degrading consortium in deep-sea sediment.</title>
        <authorList>
            <person name="Dong C."/>
            <person name="Ma T."/>
            <person name="Liu R."/>
            <person name="Shao Z."/>
        </authorList>
    </citation>
    <scope>NUCLEOTIDE SEQUENCE [LARGE SCALE GENOMIC DNA]</scope>
    <source>
        <strain evidence="7">soil36-7</strain>
    </source>
</reference>
<dbReference type="InterPro" id="IPR036909">
    <property type="entry name" value="Cyt_c-like_dom_sf"/>
</dbReference>
<evidence type="ECO:0000313" key="6">
    <source>
        <dbReference type="EMBL" id="QCF26825.1"/>
    </source>
</evidence>
<dbReference type="Pfam" id="PF13442">
    <property type="entry name" value="Cytochrome_CBB3"/>
    <property type="match status" value="1"/>
</dbReference>
<feature type="domain" description="Cytochrome c" evidence="5">
    <location>
        <begin position="68"/>
        <end position="154"/>
    </location>
</feature>
<organism evidence="6 7">
    <name type="scientific">Hydrocarboniclastica marina</name>
    <dbReference type="NCBI Taxonomy" id="2259620"/>
    <lineage>
        <taxon>Bacteria</taxon>
        <taxon>Pseudomonadati</taxon>
        <taxon>Pseudomonadota</taxon>
        <taxon>Gammaproteobacteria</taxon>
        <taxon>Alteromonadales</taxon>
        <taxon>Alteromonadaceae</taxon>
        <taxon>Hydrocarboniclastica</taxon>
    </lineage>
</organism>
<dbReference type="PROSITE" id="PS51007">
    <property type="entry name" value="CYTC"/>
    <property type="match status" value="1"/>
</dbReference>
<dbReference type="Gene3D" id="1.10.760.10">
    <property type="entry name" value="Cytochrome c-like domain"/>
    <property type="match status" value="1"/>
</dbReference>
<dbReference type="AlphaFoldDB" id="A0A4P7XJ86"/>
<keyword evidence="1 4" id="KW-0349">Heme</keyword>
<dbReference type="KEGG" id="hmi:soil367_13275"/>
<dbReference type="GO" id="GO:0009055">
    <property type="term" value="F:electron transfer activity"/>
    <property type="evidence" value="ECO:0007669"/>
    <property type="project" value="InterPro"/>
</dbReference>
<name>A0A4P7XJ86_9ALTE</name>
<dbReference type="GO" id="GO:0020037">
    <property type="term" value="F:heme binding"/>
    <property type="evidence" value="ECO:0007669"/>
    <property type="project" value="InterPro"/>
</dbReference>
<dbReference type="OrthoDB" id="9765171at2"/>
<dbReference type="InterPro" id="IPR009056">
    <property type="entry name" value="Cyt_c-like_dom"/>
</dbReference>
<proteinExistence type="predicted"/>
<dbReference type="Proteomes" id="UP000298049">
    <property type="component" value="Chromosome"/>
</dbReference>
<dbReference type="SUPFAM" id="SSF46626">
    <property type="entry name" value="Cytochrome c"/>
    <property type="match status" value="1"/>
</dbReference>
<gene>
    <name evidence="6" type="ORF">soil367_13275</name>
</gene>
<keyword evidence="3 4" id="KW-0408">Iron</keyword>
<evidence type="ECO:0000256" key="2">
    <source>
        <dbReference type="ARBA" id="ARBA00022723"/>
    </source>
</evidence>
<keyword evidence="7" id="KW-1185">Reference proteome</keyword>
<dbReference type="GO" id="GO:0046872">
    <property type="term" value="F:metal ion binding"/>
    <property type="evidence" value="ECO:0007669"/>
    <property type="project" value="UniProtKB-KW"/>
</dbReference>
<protein>
    <submittedName>
        <fullName evidence="6">Cytochrome c</fullName>
    </submittedName>
</protein>
<evidence type="ECO:0000313" key="7">
    <source>
        <dbReference type="Proteomes" id="UP000298049"/>
    </source>
</evidence>
<accession>A0A4P7XJ86</accession>
<evidence type="ECO:0000259" key="5">
    <source>
        <dbReference type="PROSITE" id="PS51007"/>
    </source>
</evidence>
<dbReference type="EMBL" id="CP031093">
    <property type="protein sequence ID" value="QCF26825.1"/>
    <property type="molecule type" value="Genomic_DNA"/>
</dbReference>
<evidence type="ECO:0000256" key="1">
    <source>
        <dbReference type="ARBA" id="ARBA00022617"/>
    </source>
</evidence>
<sequence>MKYLKALIYAGVAFVLMGLAFAWTGIYNIAADEPHTAPVYLLLQMSRNQSIQRRANDIEVPDGIAQKKRLTDGALLYAGHCEQCHLGPGLSSNGLQQGLNPSPPRLDAEQHNRSLQEQFWIVKHGIKMTGMPAWGETFPDDALWAIVAFADQLPRMTAETYQRLTLPADERP</sequence>
<evidence type="ECO:0000256" key="4">
    <source>
        <dbReference type="PROSITE-ProRule" id="PRU00433"/>
    </source>
</evidence>
<evidence type="ECO:0000256" key="3">
    <source>
        <dbReference type="ARBA" id="ARBA00023004"/>
    </source>
</evidence>